<organism evidence="3 4">
    <name type="scientific">Almyronema epifaneia S1</name>
    <dbReference type="NCBI Taxonomy" id="2991925"/>
    <lineage>
        <taxon>Bacteria</taxon>
        <taxon>Bacillati</taxon>
        <taxon>Cyanobacteriota</taxon>
        <taxon>Cyanophyceae</taxon>
        <taxon>Nodosilineales</taxon>
        <taxon>Nodosilineaceae</taxon>
        <taxon>Almyronema</taxon>
        <taxon>Almyronema epifaneia</taxon>
    </lineage>
</organism>
<comment type="caution">
    <text evidence="3">The sequence shown here is derived from an EMBL/GenBank/DDBJ whole genome shotgun (WGS) entry which is preliminary data.</text>
</comment>
<feature type="transmembrane region" description="Helical" evidence="1">
    <location>
        <begin position="362"/>
        <end position="388"/>
    </location>
</feature>
<dbReference type="GO" id="GO:0016787">
    <property type="term" value="F:hydrolase activity"/>
    <property type="evidence" value="ECO:0007669"/>
    <property type="project" value="UniProtKB-KW"/>
</dbReference>
<dbReference type="PANTHER" id="PTHR43592:SF15">
    <property type="entry name" value="CAAX AMINO TERMINAL PROTEASE FAMILY PROTEIN"/>
    <property type="match status" value="1"/>
</dbReference>
<feature type="transmembrane region" description="Helical" evidence="1">
    <location>
        <begin position="234"/>
        <end position="257"/>
    </location>
</feature>
<feature type="domain" description="CAAX prenyl protease 2/Lysostaphin resistance protein A-like" evidence="2">
    <location>
        <begin position="409"/>
        <end position="496"/>
    </location>
</feature>
<feature type="transmembrane region" description="Helical" evidence="1">
    <location>
        <begin position="321"/>
        <end position="341"/>
    </location>
</feature>
<reference evidence="3 4" key="1">
    <citation type="submission" date="2024-10" db="EMBL/GenBank/DDBJ databases">
        <authorList>
            <person name="Ratan Roy A."/>
            <person name="Morales Sandoval P.H."/>
            <person name="De Los Santos Villalobos S."/>
            <person name="Chakraborty S."/>
            <person name="Mukherjee J."/>
        </authorList>
    </citation>
    <scope>NUCLEOTIDE SEQUENCE [LARGE SCALE GENOMIC DNA]</scope>
    <source>
        <strain evidence="3 4">S1</strain>
    </source>
</reference>
<keyword evidence="1" id="KW-1133">Transmembrane helix</keyword>
<sequence length="509" mass="55691">MTLIKRIVLILLSVVVAIAIASSLLNSLSEPQVTTRLQLYQTDLLLQASEWQGEELGVDPAEVKTLRQALLGKDPIETTINQYNEVKEEAEHNLSQSRSQLSELLPNEIANASETRPTRLQAAIQQQTQLLQQLNLRLGLLKAKADDPEAAIATWQTLASANDATGQTATALMGLWQQPANFQSNAESLFQANLDGWFRHQALSRLYQLQDQETALRQLQADVQATAQKTIVKLALIGTAPVLGCILGVALLLFVVIQRFVSGKTAVLAQNSGLGWETPWTAETIWQVLIVGFFFTGQILLPLLLGGLGINALALGSRGRALYAMSYYLLMAAIGIGVLYGSIRTYRPLPADWFRFRQDGNWWKWGLGGYLVALPLMIGVSVLNQQLWQGQGGSNPLLQTVLEESDQLSLLVFFLTASVAAPLFEEVLFRGFLLPSLTRYMPVWGAIALSSFIFAAAHLSLSEVLPLMVLGAILGFVYTRSRSLLAPMLLHSIWNGATMLGLLLLGSAT</sequence>
<keyword evidence="1" id="KW-0812">Transmembrane</keyword>
<feature type="transmembrane region" description="Helical" evidence="1">
    <location>
        <begin position="488"/>
        <end position="508"/>
    </location>
</feature>
<dbReference type="PANTHER" id="PTHR43592">
    <property type="entry name" value="CAAX AMINO TERMINAL PROTEASE"/>
    <property type="match status" value="1"/>
</dbReference>
<keyword evidence="3" id="KW-0378">Hydrolase</keyword>
<keyword evidence="1" id="KW-0472">Membrane</keyword>
<dbReference type="RefSeq" id="WP_377963072.1">
    <property type="nucleotide sequence ID" value="NZ_JBHZOL010000041.1"/>
</dbReference>
<dbReference type="InterPro" id="IPR003675">
    <property type="entry name" value="Rce1/LyrA-like_dom"/>
</dbReference>
<name>A0ABW6IDC5_9CYAN</name>
<dbReference type="EMBL" id="JBHZOL010000041">
    <property type="protein sequence ID" value="MFE4105867.1"/>
    <property type="molecule type" value="Genomic_DNA"/>
</dbReference>
<evidence type="ECO:0000259" key="2">
    <source>
        <dbReference type="Pfam" id="PF02517"/>
    </source>
</evidence>
<accession>A0ABW6IDC5</accession>
<feature type="transmembrane region" description="Helical" evidence="1">
    <location>
        <begin position="440"/>
        <end position="458"/>
    </location>
</feature>
<evidence type="ECO:0000256" key="1">
    <source>
        <dbReference type="SAM" id="Phobius"/>
    </source>
</evidence>
<dbReference type="Proteomes" id="UP001600165">
    <property type="component" value="Unassembled WGS sequence"/>
</dbReference>
<dbReference type="EC" id="3.4.-.-" evidence="3"/>
<feature type="transmembrane region" description="Helical" evidence="1">
    <location>
        <begin position="288"/>
        <end position="315"/>
    </location>
</feature>
<evidence type="ECO:0000313" key="4">
    <source>
        <dbReference type="Proteomes" id="UP001600165"/>
    </source>
</evidence>
<evidence type="ECO:0000313" key="3">
    <source>
        <dbReference type="EMBL" id="MFE4105867.1"/>
    </source>
</evidence>
<feature type="transmembrane region" description="Helical" evidence="1">
    <location>
        <begin position="408"/>
        <end position="428"/>
    </location>
</feature>
<dbReference type="Pfam" id="PF02517">
    <property type="entry name" value="Rce1-like"/>
    <property type="match status" value="1"/>
</dbReference>
<protein>
    <submittedName>
        <fullName evidence="3">CPBP family intramembrane glutamic endopeptidase</fullName>
        <ecNumber evidence="3">3.4.-.-</ecNumber>
    </submittedName>
</protein>
<keyword evidence="4" id="KW-1185">Reference proteome</keyword>
<gene>
    <name evidence="3" type="ORF">ACFVKH_06240</name>
</gene>
<proteinExistence type="predicted"/>